<dbReference type="InterPro" id="IPR007492">
    <property type="entry name" value="LytTR_DNA-bd_dom"/>
</dbReference>
<accession>A0A3S9A974</accession>
<evidence type="ECO:0000259" key="1">
    <source>
        <dbReference type="Pfam" id="PF04397"/>
    </source>
</evidence>
<feature type="domain" description="HTH LytTR-type" evidence="1">
    <location>
        <begin position="17"/>
        <end position="116"/>
    </location>
</feature>
<dbReference type="EMBL" id="CP034437">
    <property type="protein sequence ID" value="AZN42319.1"/>
    <property type="molecule type" value="Genomic_DNA"/>
</dbReference>
<sequence>MDAVYLSVTEDLKGKSGIINLDVEDVWFIHFFSRKRIIEVHTETQILYMTGTLAYWQNALNTTYGFPFETVDRNIIVNVSRITCVDSVRSVAYFTSEITEKSKYCTFSQGNRKKMEHLKKLNPSIVTI</sequence>
<evidence type="ECO:0000313" key="2">
    <source>
        <dbReference type="EMBL" id="AZN42319.1"/>
    </source>
</evidence>
<dbReference type="GO" id="GO:0003677">
    <property type="term" value="F:DNA binding"/>
    <property type="evidence" value="ECO:0007669"/>
    <property type="project" value="InterPro"/>
</dbReference>
<dbReference type="OrthoDB" id="2664085at2"/>
<dbReference type="KEGG" id="palb:EJC50_23520"/>
<dbReference type="Gene3D" id="2.40.50.1020">
    <property type="entry name" value="LytTr DNA-binding domain"/>
    <property type="match status" value="1"/>
</dbReference>
<reference evidence="3" key="1">
    <citation type="submission" date="2018-12" db="EMBL/GenBank/DDBJ databases">
        <title>Genome sequence of Peanibacillus sp.</title>
        <authorList>
            <person name="Subramani G."/>
            <person name="Srinivasan S."/>
            <person name="Kim M.K."/>
        </authorList>
    </citation>
    <scope>NUCLEOTIDE SEQUENCE [LARGE SCALE GENOMIC DNA]</scope>
    <source>
        <strain evidence="3">18JY67-1</strain>
    </source>
</reference>
<evidence type="ECO:0000313" key="3">
    <source>
        <dbReference type="Proteomes" id="UP000272528"/>
    </source>
</evidence>
<keyword evidence="3" id="KW-1185">Reference proteome</keyword>
<organism evidence="2 3">
    <name type="scientific">Paenibacillus albus</name>
    <dbReference type="NCBI Taxonomy" id="2495582"/>
    <lineage>
        <taxon>Bacteria</taxon>
        <taxon>Bacillati</taxon>
        <taxon>Bacillota</taxon>
        <taxon>Bacilli</taxon>
        <taxon>Bacillales</taxon>
        <taxon>Paenibacillaceae</taxon>
        <taxon>Paenibacillus</taxon>
    </lineage>
</organism>
<dbReference type="Pfam" id="PF04397">
    <property type="entry name" value="LytTR"/>
    <property type="match status" value="1"/>
</dbReference>
<dbReference type="Proteomes" id="UP000272528">
    <property type="component" value="Chromosome"/>
</dbReference>
<gene>
    <name evidence="2" type="ORF">EJC50_23520</name>
</gene>
<protein>
    <recommendedName>
        <fullName evidence="1">HTH LytTR-type domain-containing protein</fullName>
    </recommendedName>
</protein>
<dbReference type="AlphaFoldDB" id="A0A3S9A974"/>
<name>A0A3S9A974_9BACL</name>
<proteinExistence type="predicted"/>